<dbReference type="Proteomes" id="UP001202328">
    <property type="component" value="Unassembled WGS sequence"/>
</dbReference>
<protein>
    <submittedName>
        <fullName evidence="1">Uncharacterized protein</fullName>
    </submittedName>
</protein>
<evidence type="ECO:0000313" key="1">
    <source>
        <dbReference type="EMBL" id="KAI3907770.1"/>
    </source>
</evidence>
<accession>A0AAD4SIK5</accession>
<dbReference type="EMBL" id="JAJJMB010010578">
    <property type="protein sequence ID" value="KAI3907770.1"/>
    <property type="molecule type" value="Genomic_DNA"/>
</dbReference>
<organism evidence="1 2">
    <name type="scientific">Papaver atlanticum</name>
    <dbReference type="NCBI Taxonomy" id="357466"/>
    <lineage>
        <taxon>Eukaryota</taxon>
        <taxon>Viridiplantae</taxon>
        <taxon>Streptophyta</taxon>
        <taxon>Embryophyta</taxon>
        <taxon>Tracheophyta</taxon>
        <taxon>Spermatophyta</taxon>
        <taxon>Magnoliopsida</taxon>
        <taxon>Ranunculales</taxon>
        <taxon>Papaveraceae</taxon>
        <taxon>Papaveroideae</taxon>
        <taxon>Papaver</taxon>
    </lineage>
</organism>
<dbReference type="AlphaFoldDB" id="A0AAD4SIK5"/>
<proteinExistence type="predicted"/>
<evidence type="ECO:0000313" key="2">
    <source>
        <dbReference type="Proteomes" id="UP001202328"/>
    </source>
</evidence>
<comment type="caution">
    <text evidence="1">The sequence shown here is derived from an EMBL/GenBank/DDBJ whole genome shotgun (WGS) entry which is preliminary data.</text>
</comment>
<keyword evidence="2" id="KW-1185">Reference proteome</keyword>
<sequence length="66" mass="7529">MSTYVGTSQIYGKQTEQLNPEVADIAMLMQQHEAFRVAIIETLKEGRVHTDYSKLVKADDNRKDKS</sequence>
<name>A0AAD4SIK5_9MAGN</name>
<gene>
    <name evidence="1" type="ORF">MKW98_008447</name>
</gene>
<reference evidence="1" key="1">
    <citation type="submission" date="2022-04" db="EMBL/GenBank/DDBJ databases">
        <title>A functionally conserved STORR gene fusion in Papaver species that diverged 16.8 million years ago.</title>
        <authorList>
            <person name="Catania T."/>
        </authorList>
    </citation>
    <scope>NUCLEOTIDE SEQUENCE</scope>
    <source>
        <strain evidence="1">S-188037</strain>
    </source>
</reference>